<dbReference type="EMBL" id="LLZS01000012">
    <property type="protein sequence ID" value="KUR69883.1"/>
    <property type="molecule type" value="Genomic_DNA"/>
</dbReference>
<dbReference type="Proteomes" id="UP000058012">
    <property type="component" value="Unassembled WGS sequence"/>
</dbReference>
<dbReference type="OrthoDB" id="7854101at2"/>
<accession>A0A117US85</accession>
<sequence length="319" mass="35423">MKNTVTNLSDLGAFYREQIEAPGFDAAFGEQNGMGQLSVHDEPMATEMPDPDAARGAMEMIIGTVFDLLRGTRMEEFGRDIAWGIVNSFHVTSQRIEKREDEAGKKLGDMARAFDPSEIYAVELEETQRICQTLMDCREAMEAMRDYAGEIFRVETGRPFSTARGSRASSGLTASQIDARDFLAARASKRREQFAPTGPVVIFSGGTDWYDHELLWKALDETHARVPHMVLATTAQNKGCDQIAHAWAASRDVKTVRFTLNRALGKRAGFHRNEQLMNLKPVHAVVCEGSGIQANLLSRVQEAGVPHHAFAQRHQRTAA</sequence>
<evidence type="ECO:0000313" key="3">
    <source>
        <dbReference type="Proteomes" id="UP000058012"/>
    </source>
</evidence>
<comment type="caution">
    <text evidence="2">The sequence shown here is derived from an EMBL/GenBank/DDBJ whole genome shotgun (WGS) entry which is preliminary data.</text>
</comment>
<dbReference type="RefSeq" id="WP_067914496.1">
    <property type="nucleotide sequence ID" value="NZ_KQ954248.1"/>
</dbReference>
<gene>
    <name evidence="2" type="ORF">AQZ52_17945</name>
</gene>
<organism evidence="2 3">
    <name type="scientific">Novosphingobium fuchskuhlense</name>
    <dbReference type="NCBI Taxonomy" id="1117702"/>
    <lineage>
        <taxon>Bacteria</taxon>
        <taxon>Pseudomonadati</taxon>
        <taxon>Pseudomonadota</taxon>
        <taxon>Alphaproteobacteria</taxon>
        <taxon>Sphingomonadales</taxon>
        <taxon>Sphingomonadaceae</taxon>
        <taxon>Novosphingobium</taxon>
    </lineage>
</organism>
<protein>
    <recommendedName>
        <fullName evidence="1">YspA cpYpsA-related SLOG domain-containing protein</fullName>
    </recommendedName>
</protein>
<reference evidence="2 3" key="1">
    <citation type="submission" date="2015-10" db="EMBL/GenBank/DDBJ databases">
        <title>Draft genome sequence of Novosphingobium fuchskuhlense DSM 25065 isolated from a surface water sample of the southwest basin of Lake Grosse Fuchskuhle.</title>
        <authorList>
            <person name="Ruckert C."/>
            <person name="Winkler A."/>
            <person name="Glaeser J."/>
            <person name="Grossart H.-P."/>
            <person name="Kalinowski J."/>
            <person name="Glaeser S."/>
        </authorList>
    </citation>
    <scope>NUCLEOTIDE SEQUENCE [LARGE SCALE GENOMIC DNA]</scope>
    <source>
        <strain evidence="2 3">FNE08-7</strain>
    </source>
</reference>
<name>A0A117US85_9SPHN</name>
<feature type="domain" description="YspA cpYpsA-related SLOG" evidence="1">
    <location>
        <begin position="199"/>
        <end position="262"/>
    </location>
</feature>
<dbReference type="Pfam" id="PF10686">
    <property type="entry name" value="YAcAr"/>
    <property type="match status" value="1"/>
</dbReference>
<dbReference type="AlphaFoldDB" id="A0A117US85"/>
<keyword evidence="3" id="KW-1185">Reference proteome</keyword>
<dbReference type="STRING" id="1117702.AQZ52_17945"/>
<evidence type="ECO:0000313" key="2">
    <source>
        <dbReference type="EMBL" id="KUR69883.1"/>
    </source>
</evidence>
<dbReference type="InterPro" id="IPR019627">
    <property type="entry name" value="YAcAr"/>
</dbReference>
<evidence type="ECO:0000259" key="1">
    <source>
        <dbReference type="Pfam" id="PF10686"/>
    </source>
</evidence>
<proteinExistence type="predicted"/>